<proteinExistence type="predicted"/>
<name>A0A8S3J9K6_9BILA</name>
<dbReference type="AlphaFoldDB" id="A0A8S3J9K6"/>
<dbReference type="Proteomes" id="UP000681720">
    <property type="component" value="Unassembled WGS sequence"/>
</dbReference>
<gene>
    <name evidence="2" type="ORF">GIL414_LOCUS81667</name>
</gene>
<feature type="region of interest" description="Disordered" evidence="1">
    <location>
        <begin position="23"/>
        <end position="51"/>
    </location>
</feature>
<feature type="non-terminal residue" evidence="2">
    <location>
        <position position="1"/>
    </location>
</feature>
<sequence>PQTPKRNLDTSENDDVQVFKQQRVLSNGKQRNDGHVNPSKDQKYSTSIGKQ</sequence>
<evidence type="ECO:0000313" key="2">
    <source>
        <dbReference type="EMBL" id="CAF5216048.1"/>
    </source>
</evidence>
<evidence type="ECO:0000313" key="3">
    <source>
        <dbReference type="Proteomes" id="UP000681720"/>
    </source>
</evidence>
<feature type="compositionally biased region" description="Basic and acidic residues" evidence="1">
    <location>
        <begin position="30"/>
        <end position="43"/>
    </location>
</feature>
<organism evidence="2 3">
    <name type="scientific">Rotaria magnacalcarata</name>
    <dbReference type="NCBI Taxonomy" id="392030"/>
    <lineage>
        <taxon>Eukaryota</taxon>
        <taxon>Metazoa</taxon>
        <taxon>Spiralia</taxon>
        <taxon>Gnathifera</taxon>
        <taxon>Rotifera</taxon>
        <taxon>Eurotatoria</taxon>
        <taxon>Bdelloidea</taxon>
        <taxon>Philodinida</taxon>
        <taxon>Philodinidae</taxon>
        <taxon>Rotaria</taxon>
    </lineage>
</organism>
<comment type="caution">
    <text evidence="2">The sequence shown here is derived from an EMBL/GenBank/DDBJ whole genome shotgun (WGS) entry which is preliminary data.</text>
</comment>
<evidence type="ECO:0000256" key="1">
    <source>
        <dbReference type="SAM" id="MobiDB-lite"/>
    </source>
</evidence>
<protein>
    <submittedName>
        <fullName evidence="2">Uncharacterized protein</fullName>
    </submittedName>
</protein>
<dbReference type="EMBL" id="CAJOBJ010358038">
    <property type="protein sequence ID" value="CAF5216048.1"/>
    <property type="molecule type" value="Genomic_DNA"/>
</dbReference>
<reference evidence="2" key="1">
    <citation type="submission" date="2021-02" db="EMBL/GenBank/DDBJ databases">
        <authorList>
            <person name="Nowell W R."/>
        </authorList>
    </citation>
    <scope>NUCLEOTIDE SEQUENCE</scope>
</reference>
<accession>A0A8S3J9K6</accession>